<evidence type="ECO:0000313" key="2">
    <source>
        <dbReference type="Proteomes" id="UP000272025"/>
    </source>
</evidence>
<name>A0A3N2PXX2_SODAK</name>
<dbReference type="Proteomes" id="UP000272025">
    <property type="component" value="Unassembled WGS sequence"/>
</dbReference>
<gene>
    <name evidence="1" type="ORF">SODALDRAFT_378475</name>
</gene>
<dbReference type="EMBL" id="ML119054">
    <property type="protein sequence ID" value="ROT39379.1"/>
    <property type="molecule type" value="Genomic_DNA"/>
</dbReference>
<accession>A0A3N2PXX2</accession>
<proteinExistence type="predicted"/>
<reference evidence="1 2" key="1">
    <citation type="journal article" date="2018" name="Mol. Ecol.">
        <title>The obligate alkalophilic soda-lake fungus Sodiomyces alkalinus has shifted to a protein diet.</title>
        <authorList>
            <person name="Grum-Grzhimaylo A.A."/>
            <person name="Falkoski D.L."/>
            <person name="van den Heuvel J."/>
            <person name="Valero-Jimenez C.A."/>
            <person name="Min B."/>
            <person name="Choi I.G."/>
            <person name="Lipzen A."/>
            <person name="Daum C.G."/>
            <person name="Aanen D.K."/>
            <person name="Tsang A."/>
            <person name="Henrissat B."/>
            <person name="Bilanenko E.N."/>
            <person name="de Vries R.P."/>
            <person name="van Kan J.A.L."/>
            <person name="Grigoriev I.V."/>
            <person name="Debets A.J.M."/>
        </authorList>
    </citation>
    <scope>NUCLEOTIDE SEQUENCE [LARGE SCALE GENOMIC DNA]</scope>
    <source>
        <strain evidence="1 2">F11</strain>
    </source>
</reference>
<protein>
    <submittedName>
        <fullName evidence="1">Uncharacterized protein</fullName>
    </submittedName>
</protein>
<sequence>MSEADLNGAREIGLPTMWDLTWIHSTERIAWLARKWGGGGWPPVDDCSWLLTLDSDADNTQDLLSLLTRPFPYGMHVSAADGTRNQGRQPRCDHPMSPRVDLLCALLSQYLRVALGCRFHVCTGPLRQAHPWHMEGSTGGSSVARQAASQFEIPVGLVLYVIDGCISRPSPQPTEKPWVTSFTSAFVDSAMWRSAAAKRKDGEMNRLASRVTSSHEAKNFIGIGWVSREEQSPYFACDGGHLWDILYLPPIVDFSRVGRPLVPVTRRAPRTIQDHVFHGIQNWIAQESACRRICVPAGGMSANIMIWWICEHYFVFAHHLGQTHFPNPKEWTQEREEGLFLHGFRDGNCLESDERVKEIAGQNNNPRSLHNTAFGLNTCIRAYGVQNRVARPVLPAVPPWTASRSVNLPLIPFMIQPYGPALSPSAQAQQAGTSDEEWVSGNEWLRIGLNASNAIPPPSMIRTKPQREIERAVICLLEYSSNGLR</sequence>
<organism evidence="1 2">
    <name type="scientific">Sodiomyces alkalinus (strain CBS 110278 / VKM F-3762 / F11)</name>
    <name type="common">Alkaliphilic filamentous fungus</name>
    <dbReference type="NCBI Taxonomy" id="1314773"/>
    <lineage>
        <taxon>Eukaryota</taxon>
        <taxon>Fungi</taxon>
        <taxon>Dikarya</taxon>
        <taxon>Ascomycota</taxon>
        <taxon>Pezizomycotina</taxon>
        <taxon>Sordariomycetes</taxon>
        <taxon>Hypocreomycetidae</taxon>
        <taxon>Glomerellales</taxon>
        <taxon>Plectosphaerellaceae</taxon>
        <taxon>Sodiomyces</taxon>
    </lineage>
</organism>
<dbReference type="AlphaFoldDB" id="A0A3N2PXX2"/>
<dbReference type="RefSeq" id="XP_028467185.1">
    <property type="nucleotide sequence ID" value="XM_028614986.1"/>
</dbReference>
<dbReference type="GeneID" id="39583463"/>
<keyword evidence="2" id="KW-1185">Reference proteome</keyword>
<evidence type="ECO:0000313" key="1">
    <source>
        <dbReference type="EMBL" id="ROT39379.1"/>
    </source>
</evidence>